<feature type="compositionally biased region" description="Polar residues" evidence="2">
    <location>
        <begin position="32"/>
        <end position="45"/>
    </location>
</feature>
<organism evidence="4 5">
    <name type="scientific">Candidatus Rikenella faecigallinarum</name>
    <dbReference type="NCBI Taxonomy" id="2838745"/>
    <lineage>
        <taxon>Bacteria</taxon>
        <taxon>Pseudomonadati</taxon>
        <taxon>Bacteroidota</taxon>
        <taxon>Bacteroidia</taxon>
        <taxon>Bacteroidales</taxon>
        <taxon>Rikenellaceae</taxon>
        <taxon>Rikenella</taxon>
    </lineage>
</organism>
<keyword evidence="3" id="KW-0472">Membrane</keyword>
<reference evidence="4" key="2">
    <citation type="submission" date="2021-04" db="EMBL/GenBank/DDBJ databases">
        <authorList>
            <person name="Gilroy R."/>
        </authorList>
    </citation>
    <scope>NUCLEOTIDE SEQUENCE</scope>
    <source>
        <strain evidence="4">ChiBcec15-1070</strain>
    </source>
</reference>
<evidence type="ECO:0000256" key="1">
    <source>
        <dbReference type="SAM" id="Coils"/>
    </source>
</evidence>
<dbReference type="GO" id="GO:0015886">
    <property type="term" value="P:heme transport"/>
    <property type="evidence" value="ECO:0007669"/>
    <property type="project" value="InterPro"/>
</dbReference>
<evidence type="ECO:0000313" key="4">
    <source>
        <dbReference type="EMBL" id="HIW10491.1"/>
    </source>
</evidence>
<accession>A0A9D1QCZ6</accession>
<keyword evidence="3" id="KW-0812">Transmembrane</keyword>
<dbReference type="EMBL" id="DXHL01000019">
    <property type="protein sequence ID" value="HIW10491.1"/>
    <property type="molecule type" value="Genomic_DNA"/>
</dbReference>
<feature type="transmembrane region" description="Helical" evidence="3">
    <location>
        <begin position="77"/>
        <end position="101"/>
    </location>
</feature>
<gene>
    <name evidence="4" type="ORF">H9888_03220</name>
</gene>
<evidence type="ECO:0000256" key="3">
    <source>
        <dbReference type="SAM" id="Phobius"/>
    </source>
</evidence>
<feature type="coiled-coil region" evidence="1">
    <location>
        <begin position="121"/>
        <end position="155"/>
    </location>
</feature>
<dbReference type="AlphaFoldDB" id="A0A9D1QCZ6"/>
<dbReference type="GO" id="GO:0005886">
    <property type="term" value="C:plasma membrane"/>
    <property type="evidence" value="ECO:0007669"/>
    <property type="project" value="UniProtKB-SubCell"/>
</dbReference>
<comment type="caution">
    <text evidence="4">The sequence shown here is derived from an EMBL/GenBank/DDBJ whole genome shotgun (WGS) entry which is preliminary data.</text>
</comment>
<feature type="region of interest" description="Disordered" evidence="2">
    <location>
        <begin position="25"/>
        <end position="52"/>
    </location>
</feature>
<keyword evidence="3" id="KW-1133">Transmembrane helix</keyword>
<dbReference type="Proteomes" id="UP000823926">
    <property type="component" value="Unassembled WGS sequence"/>
</dbReference>
<reference evidence="4" key="1">
    <citation type="journal article" date="2021" name="PeerJ">
        <title>Extensive microbial diversity within the chicken gut microbiome revealed by metagenomics and culture.</title>
        <authorList>
            <person name="Gilroy R."/>
            <person name="Ravi A."/>
            <person name="Getino M."/>
            <person name="Pursley I."/>
            <person name="Horton D.L."/>
            <person name="Alikhan N.F."/>
            <person name="Baker D."/>
            <person name="Gharbi K."/>
            <person name="Hall N."/>
            <person name="Watson M."/>
            <person name="Adriaenssens E.M."/>
            <person name="Foster-Nyarko E."/>
            <person name="Jarju S."/>
            <person name="Secka A."/>
            <person name="Antonio M."/>
            <person name="Oren A."/>
            <person name="Chaudhuri R.R."/>
            <person name="La Ragione R."/>
            <person name="Hildebrand F."/>
            <person name="Pallen M.J."/>
        </authorList>
    </citation>
    <scope>NUCLEOTIDE SEQUENCE</scope>
    <source>
        <strain evidence="4">ChiBcec15-1070</strain>
    </source>
</reference>
<proteinExistence type="predicted"/>
<feature type="region of interest" description="Disordered" evidence="2">
    <location>
        <begin position="162"/>
        <end position="182"/>
    </location>
</feature>
<evidence type="ECO:0000313" key="5">
    <source>
        <dbReference type="Proteomes" id="UP000823926"/>
    </source>
</evidence>
<evidence type="ECO:0000256" key="2">
    <source>
        <dbReference type="SAM" id="MobiDB-lite"/>
    </source>
</evidence>
<name>A0A9D1QCZ6_9BACT</name>
<protein>
    <submittedName>
        <fullName evidence="4">Uncharacterized protein</fullName>
    </submittedName>
</protein>
<keyword evidence="1" id="KW-0175">Coiled coil</keyword>
<sequence>MKKIIYHSFLLLWVLWVGTGAGDAKERPSTPLPDTTAEQPQTSAAETVRPDSASTAIAPTALVSPAPSAERATSRPLAAWVIPAVACVLFLLLLLIIVSLSKIRTLKQRLRKLEHSREAPLRKWEESRQQIEGKLRLQEEQLRRLQLEQQSLHSKLETLSTTAPPQAELQTPPVPTPPPVSREAYFGRNVQQYFTSVSNKYENTSVFKVTFQSENEGTFVLVDLKQLAYVAEISEVIQYDGNCDIRQARQFTLIEPGHVVRSGECWRIDRPLRIHVSI</sequence>
<dbReference type="GO" id="GO:0017004">
    <property type="term" value="P:cytochrome complex assembly"/>
    <property type="evidence" value="ECO:0007669"/>
    <property type="project" value="UniProtKB-KW"/>
</dbReference>